<organism evidence="1">
    <name type="scientific">Anguilla anguilla</name>
    <name type="common">European freshwater eel</name>
    <name type="synonym">Muraena anguilla</name>
    <dbReference type="NCBI Taxonomy" id="7936"/>
    <lineage>
        <taxon>Eukaryota</taxon>
        <taxon>Metazoa</taxon>
        <taxon>Chordata</taxon>
        <taxon>Craniata</taxon>
        <taxon>Vertebrata</taxon>
        <taxon>Euteleostomi</taxon>
        <taxon>Actinopterygii</taxon>
        <taxon>Neopterygii</taxon>
        <taxon>Teleostei</taxon>
        <taxon>Anguilliformes</taxon>
        <taxon>Anguillidae</taxon>
        <taxon>Anguilla</taxon>
    </lineage>
</organism>
<evidence type="ECO:0000313" key="1">
    <source>
        <dbReference type="EMBL" id="JAH76211.1"/>
    </source>
</evidence>
<dbReference type="AlphaFoldDB" id="A0A0E9VDW0"/>
<reference evidence="1" key="1">
    <citation type="submission" date="2014-11" db="EMBL/GenBank/DDBJ databases">
        <authorList>
            <person name="Amaro Gonzalez C."/>
        </authorList>
    </citation>
    <scope>NUCLEOTIDE SEQUENCE</scope>
</reference>
<proteinExistence type="predicted"/>
<dbReference type="EMBL" id="GBXM01032366">
    <property type="protein sequence ID" value="JAH76211.1"/>
    <property type="molecule type" value="Transcribed_RNA"/>
</dbReference>
<reference evidence="1" key="2">
    <citation type="journal article" date="2015" name="Fish Shellfish Immunol.">
        <title>Early steps in the European eel (Anguilla anguilla)-Vibrio vulnificus interaction in the gills: Role of the RtxA13 toxin.</title>
        <authorList>
            <person name="Callol A."/>
            <person name="Pajuelo D."/>
            <person name="Ebbesson L."/>
            <person name="Teles M."/>
            <person name="MacKenzie S."/>
            <person name="Amaro C."/>
        </authorList>
    </citation>
    <scope>NUCLEOTIDE SEQUENCE</scope>
</reference>
<protein>
    <submittedName>
        <fullName evidence="1">Uncharacterized protein</fullName>
    </submittedName>
</protein>
<name>A0A0E9VDW0_ANGAN</name>
<accession>A0A0E9VDW0</accession>
<sequence>MLLSRAKPQVKKIPCKLSLEDRESDLLESSFLKYWGTRIQ</sequence>